<feature type="region of interest" description="Disordered" evidence="1">
    <location>
        <begin position="156"/>
        <end position="179"/>
    </location>
</feature>
<dbReference type="EMBL" id="JABVXQ010000013">
    <property type="protein sequence ID" value="KAF6081911.1"/>
    <property type="molecule type" value="Genomic_DNA"/>
</dbReference>
<protein>
    <submittedName>
        <fullName evidence="2">Uncharacterized protein</fullName>
    </submittedName>
</protein>
<feature type="region of interest" description="Disordered" evidence="1">
    <location>
        <begin position="1"/>
        <end position="41"/>
    </location>
</feature>
<dbReference type="Proteomes" id="UP000664940">
    <property type="component" value="Unassembled WGS sequence"/>
</dbReference>
<accession>A0A834DJ19</accession>
<proteinExistence type="predicted"/>
<feature type="compositionally biased region" description="Polar residues" evidence="1">
    <location>
        <begin position="168"/>
        <end position="179"/>
    </location>
</feature>
<gene>
    <name evidence="2" type="ORF">HJG60_008895</name>
</gene>
<evidence type="ECO:0000313" key="3">
    <source>
        <dbReference type="Proteomes" id="UP000664940"/>
    </source>
</evidence>
<name>A0A834DJ19_9CHIR</name>
<feature type="region of interest" description="Disordered" evidence="1">
    <location>
        <begin position="193"/>
        <end position="224"/>
    </location>
</feature>
<evidence type="ECO:0000256" key="1">
    <source>
        <dbReference type="SAM" id="MobiDB-lite"/>
    </source>
</evidence>
<evidence type="ECO:0000313" key="2">
    <source>
        <dbReference type="EMBL" id="KAF6081911.1"/>
    </source>
</evidence>
<sequence length="224" mass="23869">MRRGWRTGRLSSGKGPPARLPSTRAQPRDHDRGSGSGGPGLRVFITLELGLKPSNSSRLSQPSTRKGSLPHCCGDALLRTKPKWRAEALPGLGSRNLWRAPGSLLGLQGGGGACPGKQPGVPWLKLSLRPCELPTSFNPLPQVQLHRSLILKTPQHRHSQYSLRKGSRSGTSAWPQGAESTLASDWTGHVEDARLSCGPHRPKFSQLGGPGLTAHTLGGSPQSC</sequence>
<organism evidence="2 3">
    <name type="scientific">Phyllostomus discolor</name>
    <name type="common">pale spear-nosed bat</name>
    <dbReference type="NCBI Taxonomy" id="89673"/>
    <lineage>
        <taxon>Eukaryota</taxon>
        <taxon>Metazoa</taxon>
        <taxon>Chordata</taxon>
        <taxon>Craniata</taxon>
        <taxon>Vertebrata</taxon>
        <taxon>Euteleostomi</taxon>
        <taxon>Mammalia</taxon>
        <taxon>Eutheria</taxon>
        <taxon>Laurasiatheria</taxon>
        <taxon>Chiroptera</taxon>
        <taxon>Yangochiroptera</taxon>
        <taxon>Phyllostomidae</taxon>
        <taxon>Phyllostominae</taxon>
        <taxon>Phyllostomus</taxon>
    </lineage>
</organism>
<dbReference type="AlphaFoldDB" id="A0A834DJ19"/>
<comment type="caution">
    <text evidence="2">The sequence shown here is derived from an EMBL/GenBank/DDBJ whole genome shotgun (WGS) entry which is preliminary data.</text>
</comment>
<reference evidence="2 3" key="1">
    <citation type="journal article" date="2020" name="Nature">
        <title>Six reference-quality genomes reveal evolution of bat adaptations.</title>
        <authorList>
            <person name="Jebb D."/>
            <person name="Huang Z."/>
            <person name="Pippel M."/>
            <person name="Hughes G.M."/>
            <person name="Lavrichenko K."/>
            <person name="Devanna P."/>
            <person name="Winkler S."/>
            <person name="Jermiin L.S."/>
            <person name="Skirmuntt E.C."/>
            <person name="Katzourakis A."/>
            <person name="Burkitt-Gray L."/>
            <person name="Ray D.A."/>
            <person name="Sullivan K.A.M."/>
            <person name="Roscito J.G."/>
            <person name="Kirilenko B.M."/>
            <person name="Davalos L.M."/>
            <person name="Corthals A.P."/>
            <person name="Power M.L."/>
            <person name="Jones G."/>
            <person name="Ransome R.D."/>
            <person name="Dechmann D.K.N."/>
            <person name="Locatelli A.G."/>
            <person name="Puechmaille S.J."/>
            <person name="Fedrigo O."/>
            <person name="Jarvis E.D."/>
            <person name="Hiller M."/>
            <person name="Vernes S.C."/>
            <person name="Myers E.W."/>
            <person name="Teeling E.C."/>
        </authorList>
    </citation>
    <scope>NUCLEOTIDE SEQUENCE [LARGE SCALE GENOMIC DNA]</scope>
    <source>
        <strain evidence="2">Bat1K_MPI-CBG_1</strain>
    </source>
</reference>